<dbReference type="Gene3D" id="1.10.287.910">
    <property type="entry name" value="bacterial mercury transporter, merf"/>
    <property type="match status" value="1"/>
</dbReference>
<feature type="transmembrane region" description="Helical" evidence="11">
    <location>
        <begin position="55"/>
        <end position="72"/>
    </location>
</feature>
<sequence length="116" mass="12643">MKDASFRGEKAWLAGGVVAVVGASLCCLAPLVLVLLGIGGTWVSRLRAFEPYRPYFVGLTLLFLGMAGWKLYRKPACSTGTCPSRGLSRERAMFWAITGVLLTILAFPWFGPLLFN</sequence>
<comment type="subcellular location">
    <subcellularLocation>
        <location evidence="1">Cell inner membrane</location>
        <topology evidence="1">Multi-pass membrane protein</topology>
    </subcellularLocation>
</comment>
<evidence type="ECO:0000256" key="6">
    <source>
        <dbReference type="ARBA" id="ARBA00022692"/>
    </source>
</evidence>
<feature type="transmembrane region" description="Helical" evidence="11">
    <location>
        <begin position="12"/>
        <end position="43"/>
    </location>
</feature>
<protein>
    <submittedName>
        <fullName evidence="12">Mercuric transport protein MerT</fullName>
    </submittedName>
</protein>
<gene>
    <name evidence="12" type="ORF">B1A_04579</name>
</gene>
<keyword evidence="10 11" id="KW-0472">Membrane</keyword>
<evidence type="ECO:0000256" key="3">
    <source>
        <dbReference type="ARBA" id="ARBA00022466"/>
    </source>
</evidence>
<keyword evidence="7" id="KW-0479">Metal-binding</keyword>
<evidence type="ECO:0000313" key="12">
    <source>
        <dbReference type="EMBL" id="EQD74208.1"/>
    </source>
</evidence>
<dbReference type="GO" id="GO:0005886">
    <property type="term" value="C:plasma membrane"/>
    <property type="evidence" value="ECO:0007669"/>
    <property type="project" value="UniProtKB-SubCell"/>
</dbReference>
<dbReference type="EMBL" id="AUZX01003330">
    <property type="protein sequence ID" value="EQD74208.1"/>
    <property type="molecule type" value="Genomic_DNA"/>
</dbReference>
<reference evidence="12" key="2">
    <citation type="journal article" date="2014" name="ISME J.">
        <title>Microbial stratification in low pH oxic and suboxic macroscopic growths along an acid mine drainage.</title>
        <authorList>
            <person name="Mendez-Garcia C."/>
            <person name="Mesa V."/>
            <person name="Sprenger R.R."/>
            <person name="Richter M."/>
            <person name="Diez M.S."/>
            <person name="Solano J."/>
            <person name="Bargiela R."/>
            <person name="Golyshina O.V."/>
            <person name="Manteca A."/>
            <person name="Ramos J.L."/>
            <person name="Gallego J.R."/>
            <person name="Llorente I."/>
            <person name="Martins Dos Santos V.A."/>
            <person name="Jensen O.N."/>
            <person name="Pelaez A.I."/>
            <person name="Sanchez J."/>
            <person name="Ferrer M."/>
        </authorList>
    </citation>
    <scope>NUCLEOTIDE SEQUENCE</scope>
</reference>
<proteinExistence type="predicted"/>
<evidence type="ECO:0000256" key="11">
    <source>
        <dbReference type="SAM" id="Phobius"/>
    </source>
</evidence>
<feature type="transmembrane region" description="Helical" evidence="11">
    <location>
        <begin position="92"/>
        <end position="110"/>
    </location>
</feature>
<accession>T1C054</accession>
<evidence type="ECO:0000256" key="10">
    <source>
        <dbReference type="ARBA" id="ARBA00023136"/>
    </source>
</evidence>
<keyword evidence="6 11" id="KW-0812">Transmembrane</keyword>
<dbReference type="Pfam" id="PF02411">
    <property type="entry name" value="MerT"/>
    <property type="match status" value="1"/>
</dbReference>
<dbReference type="GO" id="GO:0015097">
    <property type="term" value="F:mercury ion transmembrane transporter activity"/>
    <property type="evidence" value="ECO:0007669"/>
    <property type="project" value="InterPro"/>
</dbReference>
<dbReference type="GO" id="GO:0046872">
    <property type="term" value="F:metal ion binding"/>
    <property type="evidence" value="ECO:0007669"/>
    <property type="project" value="UniProtKB-KW"/>
</dbReference>
<name>T1C054_9ZZZZ</name>
<keyword evidence="2" id="KW-0813">Transport</keyword>
<evidence type="ECO:0000256" key="9">
    <source>
        <dbReference type="ARBA" id="ARBA00022989"/>
    </source>
</evidence>
<evidence type="ECO:0000256" key="5">
    <source>
        <dbReference type="ARBA" id="ARBA00022519"/>
    </source>
</evidence>
<keyword evidence="8" id="KW-0476">Mercury</keyword>
<dbReference type="InterPro" id="IPR003457">
    <property type="entry name" value="Transprt_MerT"/>
</dbReference>
<dbReference type="AlphaFoldDB" id="T1C054"/>
<keyword evidence="3" id="KW-0475">Mercuric resistance</keyword>
<keyword evidence="4" id="KW-1003">Cell membrane</keyword>
<comment type="caution">
    <text evidence="12">The sequence shown here is derived from an EMBL/GenBank/DDBJ whole genome shotgun (WGS) entry which is preliminary data.</text>
</comment>
<keyword evidence="9 11" id="KW-1133">Transmembrane helix</keyword>
<keyword evidence="5" id="KW-0997">Cell inner membrane</keyword>
<reference evidence="12" key="1">
    <citation type="submission" date="2013-08" db="EMBL/GenBank/DDBJ databases">
        <authorList>
            <person name="Mendez C."/>
            <person name="Richter M."/>
            <person name="Ferrer M."/>
            <person name="Sanchez J."/>
        </authorList>
    </citation>
    <scope>NUCLEOTIDE SEQUENCE</scope>
</reference>
<organism evidence="12">
    <name type="scientific">mine drainage metagenome</name>
    <dbReference type="NCBI Taxonomy" id="410659"/>
    <lineage>
        <taxon>unclassified sequences</taxon>
        <taxon>metagenomes</taxon>
        <taxon>ecological metagenomes</taxon>
    </lineage>
</organism>
<evidence type="ECO:0000256" key="4">
    <source>
        <dbReference type="ARBA" id="ARBA00022475"/>
    </source>
</evidence>
<evidence type="ECO:0000256" key="8">
    <source>
        <dbReference type="ARBA" id="ARBA00022914"/>
    </source>
</evidence>
<evidence type="ECO:0000256" key="1">
    <source>
        <dbReference type="ARBA" id="ARBA00004429"/>
    </source>
</evidence>
<evidence type="ECO:0000256" key="2">
    <source>
        <dbReference type="ARBA" id="ARBA00022448"/>
    </source>
</evidence>
<evidence type="ECO:0000256" key="7">
    <source>
        <dbReference type="ARBA" id="ARBA00022723"/>
    </source>
</evidence>